<name>A0A1S3DUN0_DIACI</name>
<dbReference type="GeneID" id="103524099"/>
<dbReference type="KEGG" id="dci:103524099"/>
<evidence type="ECO:0000313" key="3">
    <source>
        <dbReference type="RefSeq" id="XP_008487327.1"/>
    </source>
</evidence>
<organism evidence="2 3">
    <name type="scientific">Diaphorina citri</name>
    <name type="common">Asian citrus psyllid</name>
    <dbReference type="NCBI Taxonomy" id="121845"/>
    <lineage>
        <taxon>Eukaryota</taxon>
        <taxon>Metazoa</taxon>
        <taxon>Ecdysozoa</taxon>
        <taxon>Arthropoda</taxon>
        <taxon>Hexapoda</taxon>
        <taxon>Insecta</taxon>
        <taxon>Pterygota</taxon>
        <taxon>Neoptera</taxon>
        <taxon>Paraneoptera</taxon>
        <taxon>Hemiptera</taxon>
        <taxon>Sternorrhyncha</taxon>
        <taxon>Psylloidea</taxon>
        <taxon>Psyllidae</taxon>
        <taxon>Diaphorininae</taxon>
        <taxon>Diaphorina</taxon>
    </lineage>
</organism>
<gene>
    <name evidence="3" type="primary">LOC103524099</name>
</gene>
<proteinExistence type="predicted"/>
<feature type="compositionally biased region" description="Basic residues" evidence="1">
    <location>
        <begin position="49"/>
        <end position="59"/>
    </location>
</feature>
<feature type="compositionally biased region" description="Pro residues" evidence="1">
    <location>
        <begin position="34"/>
        <end position="44"/>
    </location>
</feature>
<dbReference type="PaxDb" id="121845-A0A1S3DUN0"/>
<evidence type="ECO:0000313" key="2">
    <source>
        <dbReference type="Proteomes" id="UP000079169"/>
    </source>
</evidence>
<dbReference type="Proteomes" id="UP000079169">
    <property type="component" value="Unplaced"/>
</dbReference>
<sequence>MRLSFMLQRIRSHLLTLAPCTTPSLSHPHRAPACAPPPPSPAHSPPATQRHRIPAHRPPRPPCSSCATVLSLSPPPLSPSGRQHVAHLSSALQPATFSSTPKPHPTLFRDPVHRAPTHPPLMHYSSAPPPSPPQYEGLLGTKPSWKEARSIRAKRSIHFNNFIRKETRTIEERKSMEEENKN</sequence>
<reference evidence="3" key="1">
    <citation type="submission" date="2025-08" db="UniProtKB">
        <authorList>
            <consortium name="RefSeq"/>
        </authorList>
    </citation>
    <scope>IDENTIFICATION</scope>
</reference>
<evidence type="ECO:0000256" key="1">
    <source>
        <dbReference type="SAM" id="MobiDB-lite"/>
    </source>
</evidence>
<keyword evidence="2" id="KW-1185">Reference proteome</keyword>
<dbReference type="RefSeq" id="XP_008487327.1">
    <property type="nucleotide sequence ID" value="XM_008489105.1"/>
</dbReference>
<protein>
    <submittedName>
        <fullName evidence="3">Leucine-rich repeat extensin-like protein 3</fullName>
    </submittedName>
</protein>
<accession>A0A1S3DUN0</accession>
<feature type="region of interest" description="Disordered" evidence="1">
    <location>
        <begin position="25"/>
        <end position="62"/>
    </location>
</feature>
<dbReference type="AlphaFoldDB" id="A0A1S3DUN0"/>